<feature type="domain" description="Phage head morphogenesis" evidence="1">
    <location>
        <begin position="121"/>
        <end position="232"/>
    </location>
</feature>
<evidence type="ECO:0000313" key="3">
    <source>
        <dbReference type="Proteomes" id="UP000014028"/>
    </source>
</evidence>
<accession>A0A9W5R0D2</accession>
<evidence type="ECO:0000259" key="1">
    <source>
        <dbReference type="Pfam" id="PF04233"/>
    </source>
</evidence>
<evidence type="ECO:0000313" key="2">
    <source>
        <dbReference type="EMBL" id="EOQ00948.1"/>
    </source>
</evidence>
<reference evidence="2 3" key="1">
    <citation type="submission" date="2012-12" db="EMBL/GenBank/DDBJ databases">
        <title>The Genome Sequence of Bacillus cereus VD184.</title>
        <authorList>
            <consortium name="The Broad Institute Genome Sequencing Platform"/>
            <consortium name="The Broad Institute Genome Sequencing Center for Infectious Disease"/>
            <person name="Feldgarden M."/>
            <person name="Van der Auwera G.A."/>
            <person name="Mahillon J."/>
            <person name="Duprez V."/>
            <person name="Timmery S."/>
            <person name="Mattelet C."/>
            <person name="Dierick K."/>
            <person name="Sun M."/>
            <person name="Yu Z."/>
            <person name="Zhu L."/>
            <person name="Hu X."/>
            <person name="Shank E.B."/>
            <person name="Swiecicka I."/>
            <person name="Hansen B.M."/>
            <person name="Andrup L."/>
            <person name="Walker B."/>
            <person name="Young S.K."/>
            <person name="Zeng Q."/>
            <person name="Gargeya S."/>
            <person name="Fitzgerald M."/>
            <person name="Haas B."/>
            <person name="Abouelleil A."/>
            <person name="Alvarado L."/>
            <person name="Arachchi H.M."/>
            <person name="Berlin A.M."/>
            <person name="Chapman S.B."/>
            <person name="Dewar J."/>
            <person name="Goldberg J."/>
            <person name="Griggs A."/>
            <person name="Gujja S."/>
            <person name="Hansen M."/>
            <person name="Howarth C."/>
            <person name="Imamovic A."/>
            <person name="Larimer J."/>
            <person name="McCowan C."/>
            <person name="Murphy C."/>
            <person name="Neiman D."/>
            <person name="Pearson M."/>
            <person name="Priest M."/>
            <person name="Roberts A."/>
            <person name="Saif S."/>
            <person name="Shea T."/>
            <person name="Sisk P."/>
            <person name="Sykes S."/>
            <person name="Wortman J."/>
            <person name="Nusbaum C."/>
            <person name="Birren B."/>
        </authorList>
    </citation>
    <scope>NUCLEOTIDE SEQUENCE [LARGE SCALE GENOMIC DNA]</scope>
    <source>
        <strain evidence="2 3">VD184</strain>
    </source>
</reference>
<protein>
    <recommendedName>
        <fullName evidence="1">Phage head morphogenesis domain-containing protein</fullName>
    </recommendedName>
</protein>
<sequence>MEAIESAFLKDAQRLNEKRLPQLIKRVEKALAEGKDSVEAMQMPSQKEYRKLIRNLIIASSMSGFKRADTEMDQLTRRYNQYSELERLPIYNDDLPPELQTFLENYALQITVITEETVLNRIKEILLQGLLAGTEPAHLVTAVQSAAGAALSVAHATTIVRTEMSKMYNAGRLARYTAPENEGFVVALQYDAIIDTRTTHICQHLDGRVIAIDRMDLIMEYSPPNHFQCRSVWLPVTKFETWRDDWSTEVEPERGFAEGTPDIEELRGLAGS</sequence>
<dbReference type="Pfam" id="PF04233">
    <property type="entry name" value="Phage_Mu_F"/>
    <property type="match status" value="1"/>
</dbReference>
<dbReference type="InterPro" id="IPR006528">
    <property type="entry name" value="Phage_head_morphogenesis_dom"/>
</dbReference>
<dbReference type="NCBIfam" id="TIGR01641">
    <property type="entry name" value="phageSPP1_gp7"/>
    <property type="match status" value="1"/>
</dbReference>
<comment type="caution">
    <text evidence="2">The sequence shown here is derived from an EMBL/GenBank/DDBJ whole genome shotgun (WGS) entry which is preliminary data.</text>
</comment>
<dbReference type="AlphaFoldDB" id="A0A9W5R0D2"/>
<organism evidence="2 3">
    <name type="scientific">Bacillus cereus VD184</name>
    <dbReference type="NCBI Taxonomy" id="1053242"/>
    <lineage>
        <taxon>Bacteria</taxon>
        <taxon>Bacillati</taxon>
        <taxon>Bacillota</taxon>
        <taxon>Bacilli</taxon>
        <taxon>Bacillales</taxon>
        <taxon>Bacillaceae</taxon>
        <taxon>Bacillus</taxon>
        <taxon>Bacillus cereus group</taxon>
    </lineage>
</organism>
<name>A0A9W5R0D2_BACCE</name>
<proteinExistence type="predicted"/>
<dbReference type="EMBL" id="AHFK01000113">
    <property type="protein sequence ID" value="EOQ00948.1"/>
    <property type="molecule type" value="Genomic_DNA"/>
</dbReference>
<dbReference type="Proteomes" id="UP000014028">
    <property type="component" value="Unassembled WGS sequence"/>
</dbReference>
<gene>
    <name evidence="2" type="ORF">IKC_06146</name>
</gene>